<keyword evidence="3" id="KW-1185">Reference proteome</keyword>
<dbReference type="SUPFAM" id="SSF51395">
    <property type="entry name" value="FMN-linked oxidoreductases"/>
    <property type="match status" value="1"/>
</dbReference>
<dbReference type="Proteomes" id="UP000308199">
    <property type="component" value="Unassembled WGS sequence"/>
</dbReference>
<dbReference type="EMBL" id="SGPK01000471">
    <property type="protein sequence ID" value="THH03299.1"/>
    <property type="molecule type" value="Genomic_DNA"/>
</dbReference>
<feature type="domain" description="NADH:flavin oxidoreductase/NADH oxidase N-terminal" evidence="1">
    <location>
        <begin position="8"/>
        <end position="108"/>
    </location>
</feature>
<evidence type="ECO:0000259" key="1">
    <source>
        <dbReference type="Pfam" id="PF00724"/>
    </source>
</evidence>
<dbReference type="GO" id="GO:0010181">
    <property type="term" value="F:FMN binding"/>
    <property type="evidence" value="ECO:0007669"/>
    <property type="project" value="InterPro"/>
</dbReference>
<evidence type="ECO:0000313" key="2">
    <source>
        <dbReference type="EMBL" id="THH03299.1"/>
    </source>
</evidence>
<proteinExistence type="predicted"/>
<dbReference type="OrthoDB" id="276546at2759"/>
<comment type="caution">
    <text evidence="2">The sequence shown here is derived from an EMBL/GenBank/DDBJ whole genome shotgun (WGS) entry which is preliminary data.</text>
</comment>
<dbReference type="InterPro" id="IPR001155">
    <property type="entry name" value="OxRdtase_FMN_N"/>
</dbReference>
<dbReference type="AlphaFoldDB" id="A0A4S4KWW1"/>
<name>A0A4S4KWW1_9AGAM</name>
<protein>
    <recommendedName>
        <fullName evidence="1">NADH:flavin oxidoreductase/NADH oxidase N-terminal domain-containing protein</fullName>
    </recommendedName>
</protein>
<dbReference type="Gene3D" id="3.20.20.70">
    <property type="entry name" value="Aldolase class I"/>
    <property type="match status" value="1"/>
</dbReference>
<accession>A0A4S4KWW1</accession>
<sequence length="146" mass="16434">MSPWNTYQGMRMADPIPTFSHYVTEIRKRNPDLAYLHAVEGAMEGDSNDFAREIWGVGKAEGAVFLSSGGHNRETALKNTEKGDVVVFGRWFISNPDLPRRLKENIPLTPFDYSTFYTKKSPKGYIDYPFAPLSAGISTLPKNDEL</sequence>
<dbReference type="InterPro" id="IPR013785">
    <property type="entry name" value="Aldolase_TIM"/>
</dbReference>
<dbReference type="Pfam" id="PF00724">
    <property type="entry name" value="Oxidored_FMN"/>
    <property type="match status" value="1"/>
</dbReference>
<organism evidence="2 3">
    <name type="scientific">Phellinidium pouzarii</name>
    <dbReference type="NCBI Taxonomy" id="167371"/>
    <lineage>
        <taxon>Eukaryota</taxon>
        <taxon>Fungi</taxon>
        <taxon>Dikarya</taxon>
        <taxon>Basidiomycota</taxon>
        <taxon>Agaricomycotina</taxon>
        <taxon>Agaricomycetes</taxon>
        <taxon>Hymenochaetales</taxon>
        <taxon>Hymenochaetaceae</taxon>
        <taxon>Phellinidium</taxon>
    </lineage>
</organism>
<dbReference type="InterPro" id="IPR045247">
    <property type="entry name" value="Oye-like"/>
</dbReference>
<reference evidence="2 3" key="1">
    <citation type="submission" date="2019-02" db="EMBL/GenBank/DDBJ databases">
        <title>Genome sequencing of the rare red list fungi Phellinidium pouzarii.</title>
        <authorList>
            <person name="Buettner E."/>
            <person name="Kellner H."/>
        </authorList>
    </citation>
    <scope>NUCLEOTIDE SEQUENCE [LARGE SCALE GENOMIC DNA]</scope>
    <source>
        <strain evidence="2 3">DSM 108285</strain>
    </source>
</reference>
<gene>
    <name evidence="2" type="ORF">EW145_g6368</name>
</gene>
<dbReference type="PANTHER" id="PTHR22893">
    <property type="entry name" value="NADH OXIDOREDUCTASE-RELATED"/>
    <property type="match status" value="1"/>
</dbReference>
<dbReference type="GO" id="GO:0003959">
    <property type="term" value="F:NADPH dehydrogenase activity"/>
    <property type="evidence" value="ECO:0007669"/>
    <property type="project" value="TreeGrafter"/>
</dbReference>
<evidence type="ECO:0000313" key="3">
    <source>
        <dbReference type="Proteomes" id="UP000308199"/>
    </source>
</evidence>
<dbReference type="PANTHER" id="PTHR22893:SF91">
    <property type="entry name" value="NADPH DEHYDROGENASE 2-RELATED"/>
    <property type="match status" value="1"/>
</dbReference>